<reference evidence="1" key="1">
    <citation type="submission" date="2016-04" db="EMBL/GenBank/DDBJ databases">
        <authorList>
            <person name="Evans L.H."/>
            <person name="Alamgir A."/>
            <person name="Owens N."/>
            <person name="Weber N.D."/>
            <person name="Virtaneva K."/>
            <person name="Barbian K."/>
            <person name="Babar A."/>
            <person name="Rosenke K."/>
        </authorList>
    </citation>
    <scope>NUCLEOTIDE SEQUENCE</scope>
    <source>
        <strain evidence="1">Nono1</strain>
    </source>
</reference>
<accession>A0A1M4E8U1</accession>
<protein>
    <recommendedName>
        <fullName evidence="2">YtkA-like domain-containing protein</fullName>
    </recommendedName>
</protein>
<evidence type="ECO:0008006" key="2">
    <source>
        <dbReference type="Google" id="ProtNLM"/>
    </source>
</evidence>
<dbReference type="PROSITE" id="PS51257">
    <property type="entry name" value="PROKAR_LIPOPROTEIN"/>
    <property type="match status" value="1"/>
</dbReference>
<dbReference type="AlphaFoldDB" id="A0A1M4E8U1"/>
<sequence length="124" mass="12816">MMRRLLAGACLAAAAMTVAVGCLSRPGPVTAQGAGARYAVTLTIEQGDTADITVERGQAEAVEVMATMPQMGHVTPESAARRLAPGRFRADGDLFTMDGVWEVSVRVSGAAGEEVIPLTVLVTS</sequence>
<name>A0A1M4E8U1_9ACTN</name>
<dbReference type="RefSeq" id="WP_225274529.1">
    <property type="nucleotide sequence ID" value="NZ_CP084058.1"/>
</dbReference>
<proteinExistence type="predicted"/>
<dbReference type="EMBL" id="LT559118">
    <property type="protein sequence ID" value="SBO95128.1"/>
    <property type="molecule type" value="Genomic_DNA"/>
</dbReference>
<organism evidence="1">
    <name type="scientific">Nonomuraea gerenzanensis</name>
    <dbReference type="NCBI Taxonomy" id="93944"/>
    <lineage>
        <taxon>Bacteria</taxon>
        <taxon>Bacillati</taxon>
        <taxon>Actinomycetota</taxon>
        <taxon>Actinomycetes</taxon>
        <taxon>Streptosporangiales</taxon>
        <taxon>Streptosporangiaceae</taxon>
        <taxon>Nonomuraea</taxon>
    </lineage>
</organism>
<evidence type="ECO:0000313" key="1">
    <source>
        <dbReference type="EMBL" id="SBO95128.1"/>
    </source>
</evidence>
<gene>
    <name evidence="1" type="ORF">BN4615_P4644</name>
</gene>